<dbReference type="Proteomes" id="UP001321473">
    <property type="component" value="Unassembled WGS sequence"/>
</dbReference>
<name>A0AAQ4E7G8_AMBAM</name>
<reference evidence="2 3" key="1">
    <citation type="journal article" date="2023" name="Arcadia Sci">
        <title>De novo assembly of a long-read Amblyomma americanum tick genome.</title>
        <authorList>
            <person name="Chou S."/>
            <person name="Poskanzer K.E."/>
            <person name="Rollins M."/>
            <person name="Thuy-Boun P.S."/>
        </authorList>
    </citation>
    <scope>NUCLEOTIDE SEQUENCE [LARGE SCALE GENOMIC DNA]</scope>
    <source>
        <strain evidence="2">F_SG_1</strain>
        <tissue evidence="2">Salivary glands</tissue>
    </source>
</reference>
<gene>
    <name evidence="2" type="ORF">V5799_012870</name>
</gene>
<proteinExistence type="predicted"/>
<evidence type="ECO:0000256" key="1">
    <source>
        <dbReference type="SAM" id="MobiDB-lite"/>
    </source>
</evidence>
<dbReference type="AlphaFoldDB" id="A0AAQ4E7G8"/>
<organism evidence="2 3">
    <name type="scientific">Amblyomma americanum</name>
    <name type="common">Lone star tick</name>
    <dbReference type="NCBI Taxonomy" id="6943"/>
    <lineage>
        <taxon>Eukaryota</taxon>
        <taxon>Metazoa</taxon>
        <taxon>Ecdysozoa</taxon>
        <taxon>Arthropoda</taxon>
        <taxon>Chelicerata</taxon>
        <taxon>Arachnida</taxon>
        <taxon>Acari</taxon>
        <taxon>Parasitiformes</taxon>
        <taxon>Ixodida</taxon>
        <taxon>Ixodoidea</taxon>
        <taxon>Ixodidae</taxon>
        <taxon>Amblyomminae</taxon>
        <taxon>Amblyomma</taxon>
    </lineage>
</organism>
<comment type="caution">
    <text evidence="2">The sequence shown here is derived from an EMBL/GenBank/DDBJ whole genome shotgun (WGS) entry which is preliminary data.</text>
</comment>
<accession>A0AAQ4E7G8</accession>
<evidence type="ECO:0000313" key="2">
    <source>
        <dbReference type="EMBL" id="KAK8770666.1"/>
    </source>
</evidence>
<evidence type="ECO:0000313" key="3">
    <source>
        <dbReference type="Proteomes" id="UP001321473"/>
    </source>
</evidence>
<dbReference type="EMBL" id="JARKHS020020738">
    <property type="protein sequence ID" value="KAK8770666.1"/>
    <property type="molecule type" value="Genomic_DNA"/>
</dbReference>
<sequence length="100" mass="11580">MSRSRPGHLKPCCAWCEDNRKDLRHAITVGHVRKEFCSENCLHEFKRVYLKAYKLDCPPVVVASISEGEKLKEEAERRKEGSKKGRVKDRHVTVTQCRVT</sequence>
<feature type="compositionally biased region" description="Basic and acidic residues" evidence="1">
    <location>
        <begin position="72"/>
        <end position="83"/>
    </location>
</feature>
<feature type="region of interest" description="Disordered" evidence="1">
    <location>
        <begin position="72"/>
        <end position="100"/>
    </location>
</feature>
<keyword evidence="3" id="KW-1185">Reference proteome</keyword>
<protein>
    <recommendedName>
        <fullName evidence="4">TRASH domain-containing protein</fullName>
    </recommendedName>
</protein>
<evidence type="ECO:0008006" key="4">
    <source>
        <dbReference type="Google" id="ProtNLM"/>
    </source>
</evidence>